<name>A0A9W4SW33_9GLOM</name>
<evidence type="ECO:0000256" key="3">
    <source>
        <dbReference type="SAM" id="MobiDB-lite"/>
    </source>
</evidence>
<proteinExistence type="inferred from homology"/>
<comment type="caution">
    <text evidence="4">The sequence shown here is derived from an EMBL/GenBank/DDBJ whole genome shotgun (WGS) entry which is preliminary data.</text>
</comment>
<accession>A0A9W4SW33</accession>
<dbReference type="GO" id="GO:0016491">
    <property type="term" value="F:oxidoreductase activity"/>
    <property type="evidence" value="ECO:0007669"/>
    <property type="project" value="UniProtKB-KW"/>
</dbReference>
<dbReference type="Pfam" id="PF13561">
    <property type="entry name" value="adh_short_C2"/>
    <property type="match status" value="1"/>
</dbReference>
<reference evidence="4" key="1">
    <citation type="submission" date="2022-08" db="EMBL/GenBank/DDBJ databases">
        <authorList>
            <person name="Kallberg Y."/>
            <person name="Tangrot J."/>
            <person name="Rosling A."/>
        </authorList>
    </citation>
    <scope>NUCLEOTIDE SEQUENCE</scope>
    <source>
        <strain evidence="4">Wild A</strain>
    </source>
</reference>
<dbReference type="FunFam" id="3.40.50.720:FF:000084">
    <property type="entry name" value="Short-chain dehydrogenase reductase"/>
    <property type="match status" value="1"/>
</dbReference>
<evidence type="ECO:0000256" key="2">
    <source>
        <dbReference type="ARBA" id="ARBA00023002"/>
    </source>
</evidence>
<comment type="similarity">
    <text evidence="1">Belongs to the short-chain dehydrogenases/reductases (SDR) family.</text>
</comment>
<dbReference type="Gene3D" id="3.40.50.720">
    <property type="entry name" value="NAD(P)-binding Rossmann-like Domain"/>
    <property type="match status" value="2"/>
</dbReference>
<dbReference type="InterPro" id="IPR036291">
    <property type="entry name" value="NAD(P)-bd_dom_sf"/>
</dbReference>
<keyword evidence="2" id="KW-0560">Oxidoreductase</keyword>
<dbReference type="Proteomes" id="UP001153678">
    <property type="component" value="Unassembled WGS sequence"/>
</dbReference>
<dbReference type="EMBL" id="CAMKVN010003100">
    <property type="protein sequence ID" value="CAI2183680.1"/>
    <property type="molecule type" value="Genomic_DNA"/>
</dbReference>
<sequence length="267" mass="28476">MSLTKVVKDLKGRLDGKVCIITGGGSGIGFEASVLFAREGADVVVADINLKAAEATIERIKDKTGPIHVRKHAIALKCDVSKEAEVKKLVEDTLKEFGKLDVMFNNAGVWFGCKYAIEAIRRGGKGGSIINTASFVGLMGAATPQIAYTASKGAVIALSRELAVCHARENIRVNAICPGPLRTPLLMNYLNTDEKISRRLVHVPLGRFGEPIEIANAALFLASDESSYITGIEFKVDGGLTAAYVTPEEPGTSLPPKNFFKPSEGTS</sequence>
<dbReference type="AlphaFoldDB" id="A0A9W4SW33"/>
<evidence type="ECO:0000256" key="1">
    <source>
        <dbReference type="ARBA" id="ARBA00006484"/>
    </source>
</evidence>
<feature type="region of interest" description="Disordered" evidence="3">
    <location>
        <begin position="247"/>
        <end position="267"/>
    </location>
</feature>
<dbReference type="PRINTS" id="PR00081">
    <property type="entry name" value="GDHRDH"/>
</dbReference>
<evidence type="ECO:0000313" key="5">
    <source>
        <dbReference type="Proteomes" id="UP001153678"/>
    </source>
</evidence>
<gene>
    <name evidence="4" type="ORF">FWILDA_LOCUS11198</name>
</gene>
<dbReference type="OrthoDB" id="417891at2759"/>
<organism evidence="4 5">
    <name type="scientific">Funneliformis geosporum</name>
    <dbReference type="NCBI Taxonomy" id="1117311"/>
    <lineage>
        <taxon>Eukaryota</taxon>
        <taxon>Fungi</taxon>
        <taxon>Fungi incertae sedis</taxon>
        <taxon>Mucoromycota</taxon>
        <taxon>Glomeromycotina</taxon>
        <taxon>Glomeromycetes</taxon>
        <taxon>Glomerales</taxon>
        <taxon>Glomeraceae</taxon>
        <taxon>Funneliformis</taxon>
    </lineage>
</organism>
<protein>
    <submittedName>
        <fullName evidence="4">7316_t:CDS:1</fullName>
    </submittedName>
</protein>
<evidence type="ECO:0000313" key="4">
    <source>
        <dbReference type="EMBL" id="CAI2183680.1"/>
    </source>
</evidence>
<dbReference type="PRINTS" id="PR00080">
    <property type="entry name" value="SDRFAMILY"/>
</dbReference>
<dbReference type="PANTHER" id="PTHR43180:SF66">
    <property type="entry name" value="SHORT-CHAIN DEHYDROGENASE_REDUCTASE FAMILY PROTEIN"/>
    <property type="match status" value="1"/>
</dbReference>
<dbReference type="PANTHER" id="PTHR43180">
    <property type="entry name" value="3-OXOACYL-(ACYL-CARRIER-PROTEIN) REDUCTASE (AFU_ORTHOLOGUE AFUA_6G11210)"/>
    <property type="match status" value="1"/>
</dbReference>
<keyword evidence="5" id="KW-1185">Reference proteome</keyword>
<dbReference type="InterPro" id="IPR002347">
    <property type="entry name" value="SDR_fam"/>
</dbReference>
<dbReference type="CDD" id="cd05233">
    <property type="entry name" value="SDR_c"/>
    <property type="match status" value="1"/>
</dbReference>
<dbReference type="SUPFAM" id="SSF51735">
    <property type="entry name" value="NAD(P)-binding Rossmann-fold domains"/>
    <property type="match status" value="1"/>
</dbReference>